<dbReference type="AlphaFoldDB" id="A0A9D9DYI8"/>
<dbReference type="Pfam" id="PF02894">
    <property type="entry name" value="GFO_IDH_MocA_C"/>
    <property type="match status" value="1"/>
</dbReference>
<feature type="domain" description="Gfo/Idh/MocA-like oxidoreductase C-terminal" evidence="2">
    <location>
        <begin position="137"/>
        <end position="344"/>
    </location>
</feature>
<accession>A0A9D9DYI8</accession>
<evidence type="ECO:0000259" key="2">
    <source>
        <dbReference type="Pfam" id="PF02894"/>
    </source>
</evidence>
<proteinExistence type="predicted"/>
<dbReference type="SUPFAM" id="SSF55347">
    <property type="entry name" value="Glyceraldehyde-3-phosphate dehydrogenase-like, C-terminal domain"/>
    <property type="match status" value="1"/>
</dbReference>
<dbReference type="InterPro" id="IPR052515">
    <property type="entry name" value="Gfo/Idh/MocA_Oxidoreductase"/>
</dbReference>
<gene>
    <name evidence="3" type="ORF">IAA97_00195</name>
</gene>
<organism evidence="3 4">
    <name type="scientific">Candidatus Ornithospirochaeta stercoripullorum</name>
    <dbReference type="NCBI Taxonomy" id="2840899"/>
    <lineage>
        <taxon>Bacteria</taxon>
        <taxon>Pseudomonadati</taxon>
        <taxon>Spirochaetota</taxon>
        <taxon>Spirochaetia</taxon>
        <taxon>Spirochaetales</taxon>
        <taxon>Spirochaetaceae</taxon>
        <taxon>Spirochaetaceae incertae sedis</taxon>
        <taxon>Candidatus Ornithospirochaeta</taxon>
    </lineage>
</organism>
<comment type="caution">
    <text evidence="3">The sequence shown here is derived from an EMBL/GenBank/DDBJ whole genome shotgun (WGS) entry which is preliminary data.</text>
</comment>
<reference evidence="3" key="2">
    <citation type="journal article" date="2021" name="PeerJ">
        <title>Extensive microbial diversity within the chicken gut microbiome revealed by metagenomics and culture.</title>
        <authorList>
            <person name="Gilroy R."/>
            <person name="Ravi A."/>
            <person name="Getino M."/>
            <person name="Pursley I."/>
            <person name="Horton D.L."/>
            <person name="Alikhan N.F."/>
            <person name="Baker D."/>
            <person name="Gharbi K."/>
            <person name="Hall N."/>
            <person name="Watson M."/>
            <person name="Adriaenssens E.M."/>
            <person name="Foster-Nyarko E."/>
            <person name="Jarju S."/>
            <person name="Secka A."/>
            <person name="Antonio M."/>
            <person name="Oren A."/>
            <person name="Chaudhuri R.R."/>
            <person name="La Ragione R."/>
            <person name="Hildebrand F."/>
            <person name="Pallen M.J."/>
        </authorList>
    </citation>
    <scope>NUCLEOTIDE SEQUENCE</scope>
    <source>
        <strain evidence="3">7293</strain>
    </source>
</reference>
<dbReference type="Gene3D" id="3.40.50.720">
    <property type="entry name" value="NAD(P)-binding Rossmann-like Domain"/>
    <property type="match status" value="1"/>
</dbReference>
<dbReference type="InterPro" id="IPR000683">
    <property type="entry name" value="Gfo/Idh/MocA-like_OxRdtase_N"/>
</dbReference>
<dbReference type="PANTHER" id="PTHR43249:SF1">
    <property type="entry name" value="D-GLUCOSIDE 3-DEHYDROGENASE"/>
    <property type="match status" value="1"/>
</dbReference>
<dbReference type="GO" id="GO:0000166">
    <property type="term" value="F:nucleotide binding"/>
    <property type="evidence" value="ECO:0007669"/>
    <property type="project" value="InterPro"/>
</dbReference>
<name>A0A9D9DYI8_9SPIO</name>
<evidence type="ECO:0000313" key="3">
    <source>
        <dbReference type="EMBL" id="MBO8435390.1"/>
    </source>
</evidence>
<dbReference type="EMBL" id="JADIMT010000003">
    <property type="protein sequence ID" value="MBO8435390.1"/>
    <property type="molecule type" value="Genomic_DNA"/>
</dbReference>
<evidence type="ECO:0000313" key="4">
    <source>
        <dbReference type="Proteomes" id="UP000823615"/>
    </source>
</evidence>
<dbReference type="Proteomes" id="UP000823615">
    <property type="component" value="Unassembled WGS sequence"/>
</dbReference>
<dbReference type="Pfam" id="PF01408">
    <property type="entry name" value="GFO_IDH_MocA"/>
    <property type="match status" value="1"/>
</dbReference>
<dbReference type="PANTHER" id="PTHR43249">
    <property type="entry name" value="UDP-N-ACETYL-2-AMINO-2-DEOXY-D-GLUCURONATE OXIDASE"/>
    <property type="match status" value="1"/>
</dbReference>
<dbReference type="InterPro" id="IPR004104">
    <property type="entry name" value="Gfo/Idh/MocA-like_OxRdtase_C"/>
</dbReference>
<sequence>MHNIAIIGTGGIGKVHFNAFINDGRCRIKALCSRTPSKCTELAATLGKDGEDITITDDWHTLLDRDDIDIVSIALPPELHEETASAFLRSGKHVLLEKPMALSLDEEDKMIQSRDESGKKLGIIFQNRYYTSIQRAKKMLEDGCFGKILSVDVTSHWFRGVNYHNLYWRGTWRSEGGGCLTSQGVHQVDMLLWLMGSLPTSIYAIMDNKKHTNSETEDMGMAVMRFPSALGTFTSSLCDMDEFQGFRFQCEKAAFTLPEWKVSVKKPQPNGYPEEDREREEELMRIFSSIPAEEKEGHDSAISRFIDAIENGEEPDATAEDGRRATEFIDAFYLSAATGKEVKLPLKPTDAVYTTEGLVATMPAFFHKSISTESQSGTMTLGSASRK</sequence>
<dbReference type="SUPFAM" id="SSF51735">
    <property type="entry name" value="NAD(P)-binding Rossmann-fold domains"/>
    <property type="match status" value="1"/>
</dbReference>
<reference evidence="3" key="1">
    <citation type="submission" date="2020-10" db="EMBL/GenBank/DDBJ databases">
        <authorList>
            <person name="Gilroy R."/>
        </authorList>
    </citation>
    <scope>NUCLEOTIDE SEQUENCE</scope>
    <source>
        <strain evidence="3">7293</strain>
    </source>
</reference>
<protein>
    <submittedName>
        <fullName evidence="3">Gfo/Idh/MocA family oxidoreductase</fullName>
    </submittedName>
</protein>
<dbReference type="Gene3D" id="3.30.360.10">
    <property type="entry name" value="Dihydrodipicolinate Reductase, domain 2"/>
    <property type="match status" value="1"/>
</dbReference>
<feature type="domain" description="Gfo/Idh/MocA-like oxidoreductase N-terminal" evidence="1">
    <location>
        <begin position="3"/>
        <end position="123"/>
    </location>
</feature>
<evidence type="ECO:0000259" key="1">
    <source>
        <dbReference type="Pfam" id="PF01408"/>
    </source>
</evidence>
<dbReference type="InterPro" id="IPR036291">
    <property type="entry name" value="NAD(P)-bd_dom_sf"/>
</dbReference>